<keyword evidence="3" id="KW-1185">Reference proteome</keyword>
<dbReference type="EMBL" id="MU129057">
    <property type="protein sequence ID" value="KAF9508491.1"/>
    <property type="molecule type" value="Genomic_DNA"/>
</dbReference>
<keyword evidence="1" id="KW-0472">Membrane</keyword>
<name>A0A9P6DN08_9AGAM</name>
<evidence type="ECO:0000256" key="1">
    <source>
        <dbReference type="SAM" id="Phobius"/>
    </source>
</evidence>
<keyword evidence="1" id="KW-1133">Transmembrane helix</keyword>
<keyword evidence="1" id="KW-0812">Transmembrane</keyword>
<accession>A0A9P6DN08</accession>
<proteinExistence type="predicted"/>
<dbReference type="AlphaFoldDB" id="A0A9P6DN08"/>
<reference evidence="2" key="1">
    <citation type="journal article" date="2020" name="Nat. Commun.">
        <title>Large-scale genome sequencing of mycorrhizal fungi provides insights into the early evolution of symbiotic traits.</title>
        <authorList>
            <person name="Miyauchi S."/>
            <person name="Kiss E."/>
            <person name="Kuo A."/>
            <person name="Drula E."/>
            <person name="Kohler A."/>
            <person name="Sanchez-Garcia M."/>
            <person name="Morin E."/>
            <person name="Andreopoulos B."/>
            <person name="Barry K.W."/>
            <person name="Bonito G."/>
            <person name="Buee M."/>
            <person name="Carver A."/>
            <person name="Chen C."/>
            <person name="Cichocki N."/>
            <person name="Clum A."/>
            <person name="Culley D."/>
            <person name="Crous P.W."/>
            <person name="Fauchery L."/>
            <person name="Girlanda M."/>
            <person name="Hayes R.D."/>
            <person name="Keri Z."/>
            <person name="LaButti K."/>
            <person name="Lipzen A."/>
            <person name="Lombard V."/>
            <person name="Magnuson J."/>
            <person name="Maillard F."/>
            <person name="Murat C."/>
            <person name="Nolan M."/>
            <person name="Ohm R.A."/>
            <person name="Pangilinan J."/>
            <person name="Pereira M.F."/>
            <person name="Perotto S."/>
            <person name="Peter M."/>
            <person name="Pfister S."/>
            <person name="Riley R."/>
            <person name="Sitrit Y."/>
            <person name="Stielow J.B."/>
            <person name="Szollosi G."/>
            <person name="Zifcakova L."/>
            <person name="Stursova M."/>
            <person name="Spatafora J.W."/>
            <person name="Tedersoo L."/>
            <person name="Vaario L.M."/>
            <person name="Yamada A."/>
            <person name="Yan M."/>
            <person name="Wang P."/>
            <person name="Xu J."/>
            <person name="Bruns T."/>
            <person name="Baldrian P."/>
            <person name="Vilgalys R."/>
            <person name="Dunand C."/>
            <person name="Henrissat B."/>
            <person name="Grigoriev I.V."/>
            <person name="Hibbett D."/>
            <person name="Nagy L.G."/>
            <person name="Martin F.M."/>
        </authorList>
    </citation>
    <scope>NUCLEOTIDE SEQUENCE</scope>
    <source>
        <strain evidence="2">UP504</strain>
    </source>
</reference>
<evidence type="ECO:0000313" key="3">
    <source>
        <dbReference type="Proteomes" id="UP000886523"/>
    </source>
</evidence>
<feature type="transmembrane region" description="Helical" evidence="1">
    <location>
        <begin position="42"/>
        <end position="60"/>
    </location>
</feature>
<evidence type="ECO:0000313" key="2">
    <source>
        <dbReference type="EMBL" id="KAF9508491.1"/>
    </source>
</evidence>
<gene>
    <name evidence="2" type="ORF">BS47DRAFT_216752</name>
</gene>
<dbReference type="Proteomes" id="UP000886523">
    <property type="component" value="Unassembled WGS sequence"/>
</dbReference>
<sequence>MFAWTTVSTKSNCNHLLFSTLRRSRFPCTLEIACYCQNSRHLISWIIVLAFLLSLGNLLLMSLQGLIPYSEALICCSGMNVLSEETRKGTVSEGALASYTSPRWSFQYYGIVKVA</sequence>
<organism evidence="2 3">
    <name type="scientific">Hydnum rufescens UP504</name>
    <dbReference type="NCBI Taxonomy" id="1448309"/>
    <lineage>
        <taxon>Eukaryota</taxon>
        <taxon>Fungi</taxon>
        <taxon>Dikarya</taxon>
        <taxon>Basidiomycota</taxon>
        <taxon>Agaricomycotina</taxon>
        <taxon>Agaricomycetes</taxon>
        <taxon>Cantharellales</taxon>
        <taxon>Hydnaceae</taxon>
        <taxon>Hydnum</taxon>
    </lineage>
</organism>
<protein>
    <submittedName>
        <fullName evidence="2">Uncharacterized protein</fullName>
    </submittedName>
</protein>
<comment type="caution">
    <text evidence="2">The sequence shown here is derived from an EMBL/GenBank/DDBJ whole genome shotgun (WGS) entry which is preliminary data.</text>
</comment>